<reference evidence="3 4" key="1">
    <citation type="journal article" date="2024" name="Commun. Biol.">
        <title>Comparative genomic analysis of thermophilic fungi reveals convergent evolutionary adaptations and gene losses.</title>
        <authorList>
            <person name="Steindorff A.S."/>
            <person name="Aguilar-Pontes M.V."/>
            <person name="Robinson A.J."/>
            <person name="Andreopoulos B."/>
            <person name="LaButti K."/>
            <person name="Kuo A."/>
            <person name="Mondo S."/>
            <person name="Riley R."/>
            <person name="Otillar R."/>
            <person name="Haridas S."/>
            <person name="Lipzen A."/>
            <person name="Grimwood J."/>
            <person name="Schmutz J."/>
            <person name="Clum A."/>
            <person name="Reid I.D."/>
            <person name="Moisan M.C."/>
            <person name="Butler G."/>
            <person name="Nguyen T.T.M."/>
            <person name="Dewar K."/>
            <person name="Conant G."/>
            <person name="Drula E."/>
            <person name="Henrissat B."/>
            <person name="Hansel C."/>
            <person name="Singer S."/>
            <person name="Hutchinson M.I."/>
            <person name="de Vries R.P."/>
            <person name="Natvig D.O."/>
            <person name="Powell A.J."/>
            <person name="Tsang A."/>
            <person name="Grigoriev I.V."/>
        </authorList>
    </citation>
    <scope>NUCLEOTIDE SEQUENCE [LARGE SCALE GENOMIC DNA]</scope>
    <source>
        <strain evidence="3 4">CBS 620.91</strain>
    </source>
</reference>
<proteinExistence type="predicted"/>
<name>A0ABR3VBE5_HUMIN</name>
<dbReference type="EMBL" id="JAZGSY010000184">
    <property type="protein sequence ID" value="KAL1838945.1"/>
    <property type="molecule type" value="Genomic_DNA"/>
</dbReference>
<feature type="transmembrane region" description="Helical" evidence="2">
    <location>
        <begin position="40"/>
        <end position="65"/>
    </location>
</feature>
<protein>
    <submittedName>
        <fullName evidence="3">Uncharacterized protein</fullName>
    </submittedName>
</protein>
<sequence length="263" mass="29041">MPTITHLLGARDPGPDTALPSSPAPTSPKENTSQTTSSTVVWIVCAVIGGIIVLGSVVVWILIIWAKRRQYKRDKELHPYLTYDEIAKRRRKNKADPFGDIEQRRQEIIRKSLATRSSGSGFESMATPGSSRGGGGIVTTMADQIDRDISEIERQEETGSRLREDWKRWEATERRKRSASGGQHPATAPHPAMASRSRANTVSPISSFKASSDVPVLQMPTPAKHRSHNRTKPNIANVKASPRLMDKGNILFMSDNDARIGPR</sequence>
<evidence type="ECO:0000256" key="2">
    <source>
        <dbReference type="SAM" id="Phobius"/>
    </source>
</evidence>
<feature type="compositionally biased region" description="Polar residues" evidence="1">
    <location>
        <begin position="197"/>
        <end position="210"/>
    </location>
</feature>
<keyword evidence="2" id="KW-1133">Transmembrane helix</keyword>
<comment type="caution">
    <text evidence="3">The sequence shown here is derived from an EMBL/GenBank/DDBJ whole genome shotgun (WGS) entry which is preliminary data.</text>
</comment>
<keyword evidence="2" id="KW-0472">Membrane</keyword>
<keyword evidence="4" id="KW-1185">Reference proteome</keyword>
<accession>A0ABR3VBE5</accession>
<feature type="region of interest" description="Disordered" evidence="1">
    <location>
        <begin position="173"/>
        <end position="242"/>
    </location>
</feature>
<dbReference type="Proteomes" id="UP001583172">
    <property type="component" value="Unassembled WGS sequence"/>
</dbReference>
<organism evidence="3 4">
    <name type="scientific">Humicola insolens</name>
    <name type="common">Soft-rot fungus</name>
    <dbReference type="NCBI Taxonomy" id="85995"/>
    <lineage>
        <taxon>Eukaryota</taxon>
        <taxon>Fungi</taxon>
        <taxon>Dikarya</taxon>
        <taxon>Ascomycota</taxon>
        <taxon>Pezizomycotina</taxon>
        <taxon>Sordariomycetes</taxon>
        <taxon>Sordariomycetidae</taxon>
        <taxon>Sordariales</taxon>
        <taxon>Chaetomiaceae</taxon>
        <taxon>Mycothermus</taxon>
    </lineage>
</organism>
<feature type="region of interest" description="Disordered" evidence="1">
    <location>
        <begin position="1"/>
        <end position="33"/>
    </location>
</feature>
<feature type="region of interest" description="Disordered" evidence="1">
    <location>
        <begin position="115"/>
        <end position="137"/>
    </location>
</feature>
<evidence type="ECO:0000313" key="3">
    <source>
        <dbReference type="EMBL" id="KAL1838945.1"/>
    </source>
</evidence>
<keyword evidence="2" id="KW-0812">Transmembrane</keyword>
<gene>
    <name evidence="3" type="ORF">VTJ49DRAFT_2039</name>
</gene>
<evidence type="ECO:0000256" key="1">
    <source>
        <dbReference type="SAM" id="MobiDB-lite"/>
    </source>
</evidence>
<evidence type="ECO:0000313" key="4">
    <source>
        <dbReference type="Proteomes" id="UP001583172"/>
    </source>
</evidence>